<evidence type="ECO:0000313" key="2">
    <source>
        <dbReference type="Proteomes" id="UP000178873"/>
    </source>
</evidence>
<dbReference type="STRING" id="1802301.A2664_00865"/>
<organism evidence="1 2">
    <name type="scientific">Candidatus Taylorbacteria bacterium RIFCSPHIGHO2_01_FULL_46_22b</name>
    <dbReference type="NCBI Taxonomy" id="1802301"/>
    <lineage>
        <taxon>Bacteria</taxon>
        <taxon>Candidatus Tayloriibacteriota</taxon>
    </lineage>
</organism>
<sequence length="198" mass="22537">MQLKTYDGLAVQYPWLEPLILLNLQGVLGDRTLREIVRWKVGFVLIRPDFFSKLDLNSAPQFRNESRTHQEVHELYQTYANTLFLVYFRIGDKDARMAYVDGSDTVGQRIAKIKQWFVGCAAFRGKQLTFERVVKVGKDGNSHSGLNKAIFDIYPFPPDIAHVGHPLTEPVLRTNPHAFAAFREFVNRSAVSATAPRA</sequence>
<gene>
    <name evidence="1" type="ORF">A2664_00865</name>
</gene>
<protein>
    <submittedName>
        <fullName evidence="1">Uncharacterized protein</fullName>
    </submittedName>
</protein>
<dbReference type="AlphaFoldDB" id="A0A1G2M3J9"/>
<name>A0A1G2M3J9_9BACT</name>
<proteinExistence type="predicted"/>
<evidence type="ECO:0000313" key="1">
    <source>
        <dbReference type="EMBL" id="OHA18480.1"/>
    </source>
</evidence>
<dbReference type="EMBL" id="MHRF01000005">
    <property type="protein sequence ID" value="OHA18480.1"/>
    <property type="molecule type" value="Genomic_DNA"/>
</dbReference>
<reference evidence="1 2" key="1">
    <citation type="journal article" date="2016" name="Nat. Commun.">
        <title>Thousands of microbial genomes shed light on interconnected biogeochemical processes in an aquifer system.</title>
        <authorList>
            <person name="Anantharaman K."/>
            <person name="Brown C.T."/>
            <person name="Hug L.A."/>
            <person name="Sharon I."/>
            <person name="Castelle C.J."/>
            <person name="Probst A.J."/>
            <person name="Thomas B.C."/>
            <person name="Singh A."/>
            <person name="Wilkins M.J."/>
            <person name="Karaoz U."/>
            <person name="Brodie E.L."/>
            <person name="Williams K.H."/>
            <person name="Hubbard S.S."/>
            <person name="Banfield J.F."/>
        </authorList>
    </citation>
    <scope>NUCLEOTIDE SEQUENCE [LARGE SCALE GENOMIC DNA]</scope>
</reference>
<dbReference type="Proteomes" id="UP000178873">
    <property type="component" value="Unassembled WGS sequence"/>
</dbReference>
<accession>A0A1G2M3J9</accession>
<comment type="caution">
    <text evidence="1">The sequence shown here is derived from an EMBL/GenBank/DDBJ whole genome shotgun (WGS) entry which is preliminary data.</text>
</comment>